<evidence type="ECO:0000313" key="2">
    <source>
        <dbReference type="Proteomes" id="UP001621512"/>
    </source>
</evidence>
<keyword evidence="2" id="KW-1185">Reference proteome</keyword>
<sequence>MSENLGTVENVETAEFVELEMQELEALEAPGWGTISVAFSTGVSVGVSVTLT</sequence>
<protein>
    <submittedName>
        <fullName evidence="1">Uncharacterized protein</fullName>
    </submittedName>
</protein>
<dbReference type="RefSeq" id="WP_189725679.1">
    <property type="nucleotide sequence ID" value="NZ_BMUK01000008.1"/>
</dbReference>
<dbReference type="EMBL" id="CP108341">
    <property type="protein sequence ID" value="WTW28707.1"/>
    <property type="molecule type" value="Genomic_DNA"/>
</dbReference>
<dbReference type="NCBIfam" id="NF041808">
    <property type="entry name" value="daptide_123"/>
    <property type="match status" value="1"/>
</dbReference>
<evidence type="ECO:0000313" key="1">
    <source>
        <dbReference type="EMBL" id="WTW28707.1"/>
    </source>
</evidence>
<dbReference type="Proteomes" id="UP001621512">
    <property type="component" value="Chromosome"/>
</dbReference>
<organism evidence="1 2">
    <name type="scientific">Streptomyces purpurascens</name>
    <dbReference type="NCBI Taxonomy" id="1924"/>
    <lineage>
        <taxon>Bacteria</taxon>
        <taxon>Bacillati</taxon>
        <taxon>Actinomycetota</taxon>
        <taxon>Actinomycetes</taxon>
        <taxon>Kitasatosporales</taxon>
        <taxon>Streptomycetaceae</taxon>
        <taxon>Streptomyces</taxon>
    </lineage>
</organism>
<name>A0ABZ1MMB8_STREF</name>
<reference evidence="1 2" key="1">
    <citation type="submission" date="2022-10" db="EMBL/GenBank/DDBJ databases">
        <title>The complete genomes of actinobacterial strains from the NBC collection.</title>
        <authorList>
            <person name="Joergensen T.S."/>
            <person name="Alvarez Arevalo M."/>
            <person name="Sterndorff E.B."/>
            <person name="Faurdal D."/>
            <person name="Vuksanovic O."/>
            <person name="Mourched A.-S."/>
            <person name="Charusanti P."/>
            <person name="Shaw S."/>
            <person name="Blin K."/>
            <person name="Weber T."/>
        </authorList>
    </citation>
    <scope>NUCLEOTIDE SEQUENCE [LARGE SCALE GENOMIC DNA]</scope>
    <source>
        <strain evidence="1 2">NBC_00017</strain>
    </source>
</reference>
<accession>A0ABZ1MMB8</accession>
<proteinExistence type="predicted"/>
<gene>
    <name evidence="1" type="ORF">OHU35_22855</name>
</gene>